<dbReference type="SUPFAM" id="SSF56219">
    <property type="entry name" value="DNase I-like"/>
    <property type="match status" value="1"/>
</dbReference>
<name>A0A8B8FBF6_9HEMI</name>
<dbReference type="Gene3D" id="3.60.10.10">
    <property type="entry name" value="Endonuclease/exonuclease/phosphatase"/>
    <property type="match status" value="1"/>
</dbReference>
<sequence length="140" mass="16038">MQKVRGNYCIIHPEDNDMMDTVELKNSGGKIVPHSDLRAGTNATKYSLKEKNKIRKRRIGTWNVRSLGICGKLENLEIEMERLKIDIIGKSELKWIGKGDFWSEGYRIIFSGDDHRVTGVGFILNKEIGKKVVEIVQYND</sequence>
<evidence type="ECO:0000313" key="2">
    <source>
        <dbReference type="RefSeq" id="XP_025407655.1"/>
    </source>
</evidence>
<reference evidence="2" key="1">
    <citation type="submission" date="2025-08" db="UniProtKB">
        <authorList>
            <consortium name="RefSeq"/>
        </authorList>
    </citation>
    <scope>IDENTIFICATION</scope>
    <source>
        <tissue evidence="2">Whole body</tissue>
    </source>
</reference>
<protein>
    <submittedName>
        <fullName evidence="2">Uncharacterized protein LOC112681624</fullName>
    </submittedName>
</protein>
<dbReference type="GeneID" id="112681624"/>
<dbReference type="AlphaFoldDB" id="A0A8B8FBF6"/>
<keyword evidence="1" id="KW-1185">Reference proteome</keyword>
<gene>
    <name evidence="2" type="primary">LOC112681624</name>
</gene>
<accession>A0A8B8FBF6</accession>
<dbReference type="Proteomes" id="UP000694846">
    <property type="component" value="Unplaced"/>
</dbReference>
<dbReference type="InterPro" id="IPR036691">
    <property type="entry name" value="Endo/exonu/phosph_ase_sf"/>
</dbReference>
<organism evidence="1 2">
    <name type="scientific">Sipha flava</name>
    <name type="common">yellow sugarcane aphid</name>
    <dbReference type="NCBI Taxonomy" id="143950"/>
    <lineage>
        <taxon>Eukaryota</taxon>
        <taxon>Metazoa</taxon>
        <taxon>Ecdysozoa</taxon>
        <taxon>Arthropoda</taxon>
        <taxon>Hexapoda</taxon>
        <taxon>Insecta</taxon>
        <taxon>Pterygota</taxon>
        <taxon>Neoptera</taxon>
        <taxon>Paraneoptera</taxon>
        <taxon>Hemiptera</taxon>
        <taxon>Sternorrhyncha</taxon>
        <taxon>Aphidomorpha</taxon>
        <taxon>Aphidoidea</taxon>
        <taxon>Aphididae</taxon>
        <taxon>Sipha</taxon>
    </lineage>
</organism>
<dbReference type="OrthoDB" id="414666at2759"/>
<evidence type="ECO:0000313" key="1">
    <source>
        <dbReference type="Proteomes" id="UP000694846"/>
    </source>
</evidence>
<dbReference type="RefSeq" id="XP_025407655.1">
    <property type="nucleotide sequence ID" value="XM_025551870.1"/>
</dbReference>
<proteinExistence type="predicted"/>